<dbReference type="OrthoDB" id="848456at2759"/>
<reference evidence="2" key="1">
    <citation type="submission" date="2020-02" db="EMBL/GenBank/DDBJ databases">
        <authorList>
            <person name="Scholz U."/>
            <person name="Mascher M."/>
            <person name="Fiebig A."/>
        </authorList>
    </citation>
    <scope>NUCLEOTIDE SEQUENCE</scope>
</reference>
<evidence type="ECO:0000256" key="1">
    <source>
        <dbReference type="SAM" id="MobiDB-lite"/>
    </source>
</evidence>
<feature type="region of interest" description="Disordered" evidence="1">
    <location>
        <begin position="61"/>
        <end position="94"/>
    </location>
</feature>
<feature type="compositionally biased region" description="Basic residues" evidence="1">
    <location>
        <begin position="67"/>
        <end position="77"/>
    </location>
</feature>
<dbReference type="PANTHER" id="PTHR35162:SF2">
    <property type="entry name" value="OS08G0516600 PROTEIN"/>
    <property type="match status" value="1"/>
</dbReference>
<keyword evidence="3" id="KW-1185">Reference proteome</keyword>
<gene>
    <name evidence="2" type="ORF">SI8410_14018913</name>
</gene>
<dbReference type="InterPro" id="IPR053115">
    <property type="entry name" value="CDK_inhibitor"/>
</dbReference>
<name>A0A7I8LG35_SPIIN</name>
<sequence>MNSKAVVEELPKIAPLKTRVARDNPLPDDGTAAAAAPAANVEEEACVTPRLEANLLKPAMVCPPAPRKPRPAKRKRPPSPESFFPVPRDLSSVFSPVSYRPKKRIRAG</sequence>
<dbReference type="PANTHER" id="PTHR35162">
    <property type="entry name" value="OS08G0516600 PROTEIN"/>
    <property type="match status" value="1"/>
</dbReference>
<organism evidence="2 3">
    <name type="scientific">Spirodela intermedia</name>
    <name type="common">Intermediate duckweed</name>
    <dbReference type="NCBI Taxonomy" id="51605"/>
    <lineage>
        <taxon>Eukaryota</taxon>
        <taxon>Viridiplantae</taxon>
        <taxon>Streptophyta</taxon>
        <taxon>Embryophyta</taxon>
        <taxon>Tracheophyta</taxon>
        <taxon>Spermatophyta</taxon>
        <taxon>Magnoliopsida</taxon>
        <taxon>Liliopsida</taxon>
        <taxon>Araceae</taxon>
        <taxon>Lemnoideae</taxon>
        <taxon>Spirodela</taxon>
    </lineage>
</organism>
<dbReference type="AlphaFoldDB" id="A0A7I8LG35"/>
<dbReference type="EMBL" id="LR746277">
    <property type="protein sequence ID" value="CAA7408235.1"/>
    <property type="molecule type" value="Genomic_DNA"/>
</dbReference>
<protein>
    <submittedName>
        <fullName evidence="2">Uncharacterized protein</fullName>
    </submittedName>
</protein>
<feature type="region of interest" description="Disordered" evidence="1">
    <location>
        <begin position="18"/>
        <end position="41"/>
    </location>
</feature>
<accession>A0A7I8LG35</accession>
<proteinExistence type="predicted"/>
<dbReference type="Proteomes" id="UP000663760">
    <property type="component" value="Chromosome 14"/>
</dbReference>
<evidence type="ECO:0000313" key="3">
    <source>
        <dbReference type="Proteomes" id="UP000663760"/>
    </source>
</evidence>
<evidence type="ECO:0000313" key="2">
    <source>
        <dbReference type="EMBL" id="CAA7408235.1"/>
    </source>
</evidence>